<protein>
    <submittedName>
        <fullName evidence="3">MerR family transcriptional regulator</fullName>
    </submittedName>
</protein>
<dbReference type="GO" id="GO:0003700">
    <property type="term" value="F:DNA-binding transcription factor activity"/>
    <property type="evidence" value="ECO:0007669"/>
    <property type="project" value="InterPro"/>
</dbReference>
<dbReference type="Pfam" id="PF13411">
    <property type="entry name" value="MerR_1"/>
    <property type="match status" value="1"/>
</dbReference>
<gene>
    <name evidence="3" type="ORF">GJ699_19395</name>
</gene>
<dbReference type="PROSITE" id="PS00552">
    <property type="entry name" value="HTH_MERR_1"/>
    <property type="match status" value="1"/>
</dbReference>
<evidence type="ECO:0000313" key="3">
    <source>
        <dbReference type="EMBL" id="MRW92164.1"/>
    </source>
</evidence>
<organism evidence="3 4">
    <name type="scientific">Duganella guangzhouensis</name>
    <dbReference type="NCBI Taxonomy" id="2666084"/>
    <lineage>
        <taxon>Bacteria</taxon>
        <taxon>Pseudomonadati</taxon>
        <taxon>Pseudomonadota</taxon>
        <taxon>Betaproteobacteria</taxon>
        <taxon>Burkholderiales</taxon>
        <taxon>Oxalobacteraceae</taxon>
        <taxon>Telluria group</taxon>
        <taxon>Duganella</taxon>
    </lineage>
</organism>
<dbReference type="EMBL" id="WKJK01000010">
    <property type="protein sequence ID" value="MRW92164.1"/>
    <property type="molecule type" value="Genomic_DNA"/>
</dbReference>
<comment type="caution">
    <text evidence="3">The sequence shown here is derived from an EMBL/GenBank/DDBJ whole genome shotgun (WGS) entry which is preliminary data.</text>
</comment>
<dbReference type="GO" id="GO:0003677">
    <property type="term" value="F:DNA binding"/>
    <property type="evidence" value="ECO:0007669"/>
    <property type="project" value="UniProtKB-KW"/>
</dbReference>
<sequence length="346" mass="38898">MEKNVLKIGELAARSGLTVRALHHYDDIGLLKPSARAESGYRLYNRDDVARLHKIQALRKFGMSLADIATFLASSDAPFADVVSQQIAALDKQIEQASTLRGQLSRLQQQMEGDSAPELEDWLGALEHMKLYEEYFTPEELRRLPFWQQDARRNARWRAMTAELQALMARGVSTDSVEATTLAQRWMEALEQDTGANLEFAIRMNAMLVQQKHAGEQSPISDKVKQYIYLGEAFRARKMALYARYLNEAEMQTLRAGMNQSSAASTQLYLDLQRQMENGVAPEDPTSQALARAWQRMINEHTGGSPELQAKIDLAHDNEPDLLKGTWVKPATVAYIRQAVAACGND</sequence>
<dbReference type="PRINTS" id="PR00040">
    <property type="entry name" value="HTHMERR"/>
</dbReference>
<proteinExistence type="predicted"/>
<keyword evidence="1" id="KW-0238">DNA-binding</keyword>
<evidence type="ECO:0000256" key="1">
    <source>
        <dbReference type="ARBA" id="ARBA00023125"/>
    </source>
</evidence>
<keyword evidence="4" id="KW-1185">Reference proteome</keyword>
<dbReference type="CDD" id="cd04788">
    <property type="entry name" value="HTH_NolA-AlbR"/>
    <property type="match status" value="1"/>
</dbReference>
<dbReference type="AlphaFoldDB" id="A0A6I2L5J9"/>
<dbReference type="PANTHER" id="PTHR30204">
    <property type="entry name" value="REDOX-CYCLING DRUG-SENSING TRANSCRIPTIONAL ACTIVATOR SOXR"/>
    <property type="match status" value="1"/>
</dbReference>
<dbReference type="SMART" id="SM00422">
    <property type="entry name" value="HTH_MERR"/>
    <property type="match status" value="1"/>
</dbReference>
<evidence type="ECO:0000259" key="2">
    <source>
        <dbReference type="PROSITE" id="PS50937"/>
    </source>
</evidence>
<dbReference type="PANTHER" id="PTHR30204:SF90">
    <property type="entry name" value="HTH-TYPE TRANSCRIPTIONAL ACTIVATOR MTA"/>
    <property type="match status" value="1"/>
</dbReference>
<dbReference type="InterPro" id="IPR047057">
    <property type="entry name" value="MerR_fam"/>
</dbReference>
<dbReference type="InterPro" id="IPR012925">
    <property type="entry name" value="TipAS_dom"/>
</dbReference>
<dbReference type="Gene3D" id="1.10.1660.10">
    <property type="match status" value="1"/>
</dbReference>
<name>A0A6I2L5J9_9BURK</name>
<dbReference type="PROSITE" id="PS50937">
    <property type="entry name" value="HTH_MERR_2"/>
    <property type="match status" value="1"/>
</dbReference>
<dbReference type="InterPro" id="IPR000551">
    <property type="entry name" value="MerR-type_HTH_dom"/>
</dbReference>
<dbReference type="RefSeq" id="WP_154379296.1">
    <property type="nucleotide sequence ID" value="NZ_WKJK01000010.1"/>
</dbReference>
<reference evidence="3 4" key="1">
    <citation type="submission" date="2019-11" db="EMBL/GenBank/DDBJ databases">
        <title>Novel species isolated from a subtropical stream in China.</title>
        <authorList>
            <person name="Lu H."/>
        </authorList>
    </citation>
    <scope>NUCLEOTIDE SEQUENCE [LARGE SCALE GENOMIC DNA]</scope>
    <source>
        <strain evidence="3 4">FT80W</strain>
    </source>
</reference>
<dbReference type="Proteomes" id="UP000433309">
    <property type="component" value="Unassembled WGS sequence"/>
</dbReference>
<accession>A0A6I2L5J9</accession>
<feature type="domain" description="HTH merR-type" evidence="2">
    <location>
        <begin position="5"/>
        <end position="74"/>
    </location>
</feature>
<evidence type="ECO:0000313" key="4">
    <source>
        <dbReference type="Proteomes" id="UP000433309"/>
    </source>
</evidence>
<dbReference type="InterPro" id="IPR009061">
    <property type="entry name" value="DNA-bd_dom_put_sf"/>
</dbReference>
<dbReference type="SUPFAM" id="SSF46955">
    <property type="entry name" value="Putative DNA-binding domain"/>
    <property type="match status" value="1"/>
</dbReference>
<dbReference type="Pfam" id="PF07739">
    <property type="entry name" value="TipAS"/>
    <property type="match status" value="2"/>
</dbReference>